<gene>
    <name evidence="3" type="primary">LOC34623349</name>
</gene>
<evidence type="ECO:0000313" key="3">
    <source>
        <dbReference type="RefSeq" id="XP_022589330.2"/>
    </source>
</evidence>
<feature type="chain" id="PRO_5028102985" evidence="1">
    <location>
        <begin position="27"/>
        <end position="367"/>
    </location>
</feature>
<protein>
    <submittedName>
        <fullName evidence="3">Uncharacterized protein LOC34623349</fullName>
    </submittedName>
</protein>
<accession>A0A6P5WD12</accession>
<name>A0A6P5WD12_9EIME</name>
<feature type="signal peptide" evidence="1">
    <location>
        <begin position="1"/>
        <end position="26"/>
    </location>
</feature>
<proteinExistence type="predicted"/>
<dbReference type="RefSeq" id="XP_022589330.2">
    <property type="nucleotide sequence ID" value="XM_022736475.2"/>
</dbReference>
<dbReference type="GeneID" id="34623349"/>
<evidence type="ECO:0000256" key="1">
    <source>
        <dbReference type="SAM" id="SignalP"/>
    </source>
</evidence>
<dbReference type="OrthoDB" id="10609138at2759"/>
<organism evidence="2 3">
    <name type="scientific">Cyclospora cayetanensis</name>
    <dbReference type="NCBI Taxonomy" id="88456"/>
    <lineage>
        <taxon>Eukaryota</taxon>
        <taxon>Sar</taxon>
        <taxon>Alveolata</taxon>
        <taxon>Apicomplexa</taxon>
        <taxon>Conoidasida</taxon>
        <taxon>Coccidia</taxon>
        <taxon>Eucoccidiorida</taxon>
        <taxon>Eimeriorina</taxon>
        <taxon>Eimeriidae</taxon>
        <taxon>Cyclospora</taxon>
    </lineage>
</organism>
<keyword evidence="1" id="KW-0732">Signal</keyword>
<reference evidence="3" key="1">
    <citation type="submission" date="2025-08" db="UniProtKB">
        <authorList>
            <consortium name="RefSeq"/>
        </authorList>
    </citation>
    <scope>IDENTIFICATION</scope>
</reference>
<dbReference type="Proteomes" id="UP000515125">
    <property type="component" value="Unplaced"/>
</dbReference>
<dbReference type="AlphaFoldDB" id="A0A6P5WD12"/>
<keyword evidence="2" id="KW-1185">Reference proteome</keyword>
<sequence>MSSGRFVLAWVAVAVGGLAAVSTVSGGDVARPLLVRSGYGNPISCVTPSIPVKPSKEDYQACLNEYTIGELTDHEWFRLKWGNVGVMCRASTQFMSILMEDMTRHPVNPFRTMISKLRRIAGSIDSRSVTIPLNPRCECNPRSPTPIFTSVHENEQFIKGVKVLSHPRSFYEFFPNKSTCEAPFDFTQLLGVNPPAMTTSAAPALQGMPLYEFREIQSCTWRVTVLFEPRVLASRNEIKLIFPSEVTSRDAAGVPASKASDAILYNGGLPLTLPPGCQMRNVPIEFRAWIRSVSLSAQSLGNFQSDQLRQHHPYQQQLLSGQWENAYELTLQVETSGVPLGPLEDIVHYHHVPCISDFNLATERSLK</sequence>
<evidence type="ECO:0000313" key="2">
    <source>
        <dbReference type="Proteomes" id="UP000515125"/>
    </source>
</evidence>